<protein>
    <submittedName>
        <fullName evidence="2">ATP-binding protein</fullName>
    </submittedName>
</protein>
<dbReference type="InterPro" id="IPR027417">
    <property type="entry name" value="P-loop_NTPase"/>
</dbReference>
<dbReference type="AlphaFoldDB" id="A0A2G4EY87"/>
<feature type="domain" description="ORC1/DEAH AAA+ ATPase" evidence="1">
    <location>
        <begin position="32"/>
        <end position="185"/>
    </location>
</feature>
<sequence length="425" mass="48507">MSNPFNVGKPVPPELFVGRSYEIAAAFDQINNRTHFALWGGSGMGKTSFLELLASPQVWNKNGLDPSQAAIVLLNCENIIPFTPSGFWREVLSLMKDKLDSEPGLQGEIETLLGQGNITRNSLRQVLRQLGQKNKFLVLLVDDYDAALRPNEQYTEADMEQFVTECRSLAVNSEERKYLSMIVASLKRLNELGPQLRSNASPWYNHYLFQSLKPFNKTEIAQLLGGIPVKRELRDAIEEIAGGHPGFLQMAGFFIYIELRTGKRPDVQAFSTNFERDTQPFFHSIWARCSEQEQTLLMLMALSHLKGRLHNKKHFDLSGTDLIFTQRERELTKLEEAGVITRVAEGRVPYSFTSSIMERLVIQEIWNSDRVFLQERQKVFLNLMSHAQVKKFQTAINWLWNKKNEVPPTLEWLAKLAAAFNGLTI</sequence>
<accession>A0A2G4EY87</accession>
<dbReference type="Pfam" id="PF13401">
    <property type="entry name" value="AAA_22"/>
    <property type="match status" value="1"/>
</dbReference>
<keyword evidence="3" id="KW-1185">Reference proteome</keyword>
<keyword evidence="2" id="KW-0547">Nucleotide-binding</keyword>
<organism evidence="2 3">
    <name type="scientific">Tychonema bourrellyi FEM_GT703</name>
    <dbReference type="NCBI Taxonomy" id="2040638"/>
    <lineage>
        <taxon>Bacteria</taxon>
        <taxon>Bacillati</taxon>
        <taxon>Cyanobacteriota</taxon>
        <taxon>Cyanophyceae</taxon>
        <taxon>Oscillatoriophycideae</taxon>
        <taxon>Oscillatoriales</taxon>
        <taxon>Microcoleaceae</taxon>
        <taxon>Tychonema</taxon>
    </lineage>
</organism>
<dbReference type="SUPFAM" id="SSF52540">
    <property type="entry name" value="P-loop containing nucleoside triphosphate hydrolases"/>
    <property type="match status" value="1"/>
</dbReference>
<dbReference type="GO" id="GO:0005524">
    <property type="term" value="F:ATP binding"/>
    <property type="evidence" value="ECO:0007669"/>
    <property type="project" value="UniProtKB-KW"/>
</dbReference>
<reference evidence="2" key="1">
    <citation type="submission" date="2017-10" db="EMBL/GenBank/DDBJ databases">
        <title>Draft genome sequence of the planktic cyanobacteria Tychonema bourrellyi isolated from alpine lentic freshwater.</title>
        <authorList>
            <person name="Tett A."/>
            <person name="Armanini F."/>
            <person name="Asnicar F."/>
            <person name="Boscaini A."/>
            <person name="Pasolli E."/>
            <person name="Zolfo M."/>
            <person name="Donati C."/>
            <person name="Salmaso N."/>
            <person name="Segata N."/>
        </authorList>
    </citation>
    <scope>NUCLEOTIDE SEQUENCE</scope>
    <source>
        <strain evidence="2">FEM_GT703</strain>
    </source>
</reference>
<dbReference type="RefSeq" id="WP_096830681.1">
    <property type="nucleotide sequence ID" value="NZ_NXIB02000102.1"/>
</dbReference>
<comment type="caution">
    <text evidence="2">The sequence shown here is derived from an EMBL/GenBank/DDBJ whole genome shotgun (WGS) entry which is preliminary data.</text>
</comment>
<name>A0A2G4EY87_9CYAN</name>
<dbReference type="InterPro" id="IPR049945">
    <property type="entry name" value="AAA_22"/>
</dbReference>
<dbReference type="OrthoDB" id="525119at2"/>
<keyword evidence="2" id="KW-0067">ATP-binding</keyword>
<dbReference type="EMBL" id="NXIB02000102">
    <property type="protein sequence ID" value="PHX54420.1"/>
    <property type="molecule type" value="Genomic_DNA"/>
</dbReference>
<evidence type="ECO:0000313" key="2">
    <source>
        <dbReference type="EMBL" id="PHX54420.1"/>
    </source>
</evidence>
<evidence type="ECO:0000259" key="1">
    <source>
        <dbReference type="Pfam" id="PF13401"/>
    </source>
</evidence>
<dbReference type="Gene3D" id="3.40.50.300">
    <property type="entry name" value="P-loop containing nucleotide triphosphate hydrolases"/>
    <property type="match status" value="1"/>
</dbReference>
<evidence type="ECO:0000313" key="3">
    <source>
        <dbReference type="Proteomes" id="UP000226442"/>
    </source>
</evidence>
<dbReference type="Proteomes" id="UP000226442">
    <property type="component" value="Unassembled WGS sequence"/>
</dbReference>
<proteinExistence type="predicted"/>
<gene>
    <name evidence="2" type="ORF">CP500_016180</name>
</gene>